<dbReference type="Pfam" id="PF04131">
    <property type="entry name" value="NanE"/>
    <property type="match status" value="1"/>
</dbReference>
<dbReference type="InterPro" id="IPR013785">
    <property type="entry name" value="Aldolase_TIM"/>
</dbReference>
<reference evidence="7" key="1">
    <citation type="submission" date="2018-02" db="EMBL/GenBank/DDBJ databases">
        <authorList>
            <person name="Hausmann B."/>
        </authorList>
    </citation>
    <scope>NUCLEOTIDE SEQUENCE [LARGE SCALE GENOMIC DNA]</scope>
    <source>
        <strain evidence="7">Peat soil MAG SbA1</strain>
    </source>
</reference>
<dbReference type="EMBL" id="OMOD01000142">
    <property type="protein sequence ID" value="SPF43218.1"/>
    <property type="molecule type" value="Genomic_DNA"/>
</dbReference>
<evidence type="ECO:0000313" key="7">
    <source>
        <dbReference type="Proteomes" id="UP000238701"/>
    </source>
</evidence>
<keyword evidence="6" id="KW-0413">Isomerase</keyword>
<evidence type="ECO:0000256" key="1">
    <source>
        <dbReference type="ARBA" id="ARBA00000056"/>
    </source>
</evidence>
<dbReference type="AlphaFoldDB" id="A0A2U3KU90"/>
<dbReference type="InterPro" id="IPR007260">
    <property type="entry name" value="NanE"/>
</dbReference>
<comment type="catalytic activity">
    <reaction evidence="1">
        <text>an N-acyl-D-glucosamine 6-phosphate = an N-acyl-D-mannosamine 6-phosphate</text>
        <dbReference type="Rhea" id="RHEA:23932"/>
        <dbReference type="ChEBI" id="CHEBI:57599"/>
        <dbReference type="ChEBI" id="CHEBI:57666"/>
        <dbReference type="EC" id="5.1.3.9"/>
    </reaction>
</comment>
<dbReference type="GO" id="GO:0016740">
    <property type="term" value="F:transferase activity"/>
    <property type="evidence" value="ECO:0007669"/>
    <property type="project" value="UniProtKB-KW"/>
</dbReference>
<evidence type="ECO:0000313" key="6">
    <source>
        <dbReference type="EMBL" id="SPF43218.1"/>
    </source>
</evidence>
<dbReference type="InterPro" id="IPR011060">
    <property type="entry name" value="RibuloseP-bd_barrel"/>
</dbReference>
<dbReference type="PANTHER" id="PTHR18964">
    <property type="entry name" value="ROK (REPRESSOR, ORF, KINASE) FAMILY"/>
    <property type="match status" value="1"/>
</dbReference>
<comment type="function">
    <text evidence="2">Converts N-acetylmannosamine-6-phosphate (ManNAc-6-P) to N-acetylglucosamine-6-phosphate (GlcNAc-6-P).</text>
</comment>
<dbReference type="SUPFAM" id="SSF51366">
    <property type="entry name" value="Ribulose-phoshate binding barrel"/>
    <property type="match status" value="1"/>
</dbReference>
<keyword evidence="5" id="KW-0119">Carbohydrate metabolism</keyword>
<gene>
    <name evidence="6" type="ORF">SBA1_480088</name>
</gene>
<dbReference type="PANTHER" id="PTHR18964:SF173">
    <property type="entry name" value="GLUCOKINASE"/>
    <property type="match status" value="1"/>
</dbReference>
<protein>
    <recommendedName>
        <fullName evidence="4">N-acylglucosamine-6-phosphate 2-epimerase</fullName>
        <ecNumber evidence="4">5.1.3.9</ecNumber>
    </recommendedName>
</protein>
<dbReference type="UniPathway" id="UPA00629">
    <property type="reaction ID" value="UER00682"/>
</dbReference>
<name>A0A2U3KU90_9BACT</name>
<dbReference type="InterPro" id="IPR043129">
    <property type="entry name" value="ATPase_NBD"/>
</dbReference>
<dbReference type="EC" id="5.1.3.9" evidence="4"/>
<dbReference type="Proteomes" id="UP000238701">
    <property type="component" value="Unassembled WGS sequence"/>
</dbReference>
<accession>A0A2U3KU90</accession>
<evidence type="ECO:0000256" key="4">
    <source>
        <dbReference type="ARBA" id="ARBA00013180"/>
    </source>
</evidence>
<dbReference type="Pfam" id="PF00480">
    <property type="entry name" value="ROK"/>
    <property type="match status" value="1"/>
</dbReference>
<sequence length="540" mass="55754">MAEILEKLKGKLVVSCQAAPGDPLEDTETIRRIARSVTEAGAAGLRVNSPEHVAAIRQDSDLPIIGIQKRYGGELIHITPDFASAAALAEAGASIIALDCTDRVWDHGDPWRVVIERIHRELNLPVMADIATLDEARAAAGAGADMVGTTLNGYTEETRNHDSFNWPLLAAMVRQIHAPVIAEGHISSPEEARRAVSAGAWCVIVGSAISRPGLITSNFVRALQPGAAAPAIGVDIGGTSIKAGLVDARGLVTLTTQVPTDAPGGRDAIAANLCKAVQPVLSAARDRDIVPAGLGIASAGAIDAQDGSVFAATDNLPGWAGFPLQKFAEERLGLPTWVVNDAHAAVLAELHFGLGRSLSDFVAITIGTGIGGGVVCGGKLLRGQHGFAGTIGHHVIREGGLPCNCGRRGCLEAYVSTAALLREYRERGGSIPDGSDDAAVALQISQLAIAGSPAAVGAYRALAGYLAEGIANIFNLFDPEAVLVSGGLVEGQVQFLPCVARQVASLLHFGSKRQPCVQAAQAGLFAGVQGAASLVFEGVR</sequence>
<dbReference type="InterPro" id="IPR000600">
    <property type="entry name" value="ROK"/>
</dbReference>
<keyword evidence="6" id="KW-0808">Transferase</keyword>
<dbReference type="InterPro" id="IPR049874">
    <property type="entry name" value="ROK_cs"/>
</dbReference>
<organism evidence="6 7">
    <name type="scientific">Candidatus Sulfotelmatobacter kueseliae</name>
    <dbReference type="NCBI Taxonomy" id="2042962"/>
    <lineage>
        <taxon>Bacteria</taxon>
        <taxon>Pseudomonadati</taxon>
        <taxon>Acidobacteriota</taxon>
        <taxon>Terriglobia</taxon>
        <taxon>Terriglobales</taxon>
        <taxon>Candidatus Korobacteraceae</taxon>
        <taxon>Candidatus Sulfotelmatobacter</taxon>
    </lineage>
</organism>
<evidence type="ECO:0000256" key="5">
    <source>
        <dbReference type="ARBA" id="ARBA00023277"/>
    </source>
</evidence>
<dbReference type="NCBIfam" id="NF002231">
    <property type="entry name" value="PRK01130.1"/>
    <property type="match status" value="1"/>
</dbReference>
<dbReference type="Gene3D" id="3.30.420.40">
    <property type="match status" value="2"/>
</dbReference>
<dbReference type="GO" id="GO:0047465">
    <property type="term" value="F:N-acylglucosamine-6-phosphate 2-epimerase activity"/>
    <property type="evidence" value="ECO:0007669"/>
    <property type="project" value="UniProtKB-EC"/>
</dbReference>
<evidence type="ECO:0000256" key="2">
    <source>
        <dbReference type="ARBA" id="ARBA00002147"/>
    </source>
</evidence>
<dbReference type="GO" id="GO:0006051">
    <property type="term" value="P:N-acetylmannosamine metabolic process"/>
    <property type="evidence" value="ECO:0007669"/>
    <property type="project" value="InterPro"/>
</dbReference>
<dbReference type="GO" id="GO:0019262">
    <property type="term" value="P:N-acetylneuraminate catabolic process"/>
    <property type="evidence" value="ECO:0007669"/>
    <property type="project" value="UniProtKB-UniPathway"/>
</dbReference>
<proteinExistence type="predicted"/>
<dbReference type="PROSITE" id="PS01125">
    <property type="entry name" value="ROK"/>
    <property type="match status" value="1"/>
</dbReference>
<dbReference type="Gene3D" id="3.20.20.70">
    <property type="entry name" value="Aldolase class I"/>
    <property type="match status" value="1"/>
</dbReference>
<dbReference type="SUPFAM" id="SSF53067">
    <property type="entry name" value="Actin-like ATPase domain"/>
    <property type="match status" value="1"/>
</dbReference>
<evidence type="ECO:0000256" key="3">
    <source>
        <dbReference type="ARBA" id="ARBA00005081"/>
    </source>
</evidence>
<comment type="pathway">
    <text evidence="3">Amino-sugar metabolism; N-acetylneuraminate degradation; D-fructose 6-phosphate from N-acetylneuraminate: step 3/5.</text>
</comment>